<evidence type="ECO:0000256" key="1">
    <source>
        <dbReference type="ARBA" id="ARBA00022676"/>
    </source>
</evidence>
<dbReference type="RefSeq" id="WP_090028361.1">
    <property type="nucleotide sequence ID" value="NZ_FNEB01000004.1"/>
</dbReference>
<dbReference type="CDD" id="cd06533">
    <property type="entry name" value="Glyco_transf_WecG_TagA"/>
    <property type="match status" value="1"/>
</dbReference>
<sequence>MADGSNMERGGKLGQLKRVPMLNAWVHDVSMDDIIENLREGAMLTLHVDMIMKLQTDREFHALLDRFDVITCDSQIMYFATKFLGNPVRERVSGSDYFPRFYTRYADDPSVTVFLMGGKPGIADMAAARINEKVGRKMIVGTDAPAFDFETDPTEIDRMIAAVNDSGATVCLVGLGGGRQEKFIMRYRDRMPEVRLWLPLGGTIDYESGTFARPPTWITEWGFEWLYRLLKEPRARFHRYVVHEPPFLWAVLKQKLGMYRSPFG</sequence>
<dbReference type="GO" id="GO:0016758">
    <property type="term" value="F:hexosyltransferase activity"/>
    <property type="evidence" value="ECO:0007669"/>
    <property type="project" value="TreeGrafter"/>
</dbReference>
<name>A0A1G8M0K1_9RHOB</name>
<organism evidence="3 4">
    <name type="scientific">Lutimaribacter saemankumensis</name>
    <dbReference type="NCBI Taxonomy" id="490829"/>
    <lineage>
        <taxon>Bacteria</taxon>
        <taxon>Pseudomonadati</taxon>
        <taxon>Pseudomonadota</taxon>
        <taxon>Alphaproteobacteria</taxon>
        <taxon>Rhodobacterales</taxon>
        <taxon>Roseobacteraceae</taxon>
        <taxon>Lutimaribacter</taxon>
    </lineage>
</organism>
<accession>A0A1G8M0K1</accession>
<dbReference type="InterPro" id="IPR004629">
    <property type="entry name" value="WecG_TagA_CpsF"/>
</dbReference>
<reference evidence="3 4" key="1">
    <citation type="submission" date="2016-10" db="EMBL/GenBank/DDBJ databases">
        <authorList>
            <person name="de Groot N.N."/>
        </authorList>
    </citation>
    <scope>NUCLEOTIDE SEQUENCE [LARGE SCALE GENOMIC DNA]</scope>
    <source>
        <strain evidence="3 4">DSM 28010</strain>
    </source>
</reference>
<keyword evidence="2" id="KW-0808">Transferase</keyword>
<keyword evidence="4" id="KW-1185">Reference proteome</keyword>
<gene>
    <name evidence="3" type="ORF">SAMN05421850_1042</name>
</gene>
<dbReference type="EMBL" id="FNEB01000004">
    <property type="protein sequence ID" value="SDI61471.1"/>
    <property type="molecule type" value="Genomic_DNA"/>
</dbReference>
<proteinExistence type="predicted"/>
<dbReference type="PANTHER" id="PTHR34136:SF1">
    <property type="entry name" value="UDP-N-ACETYL-D-MANNOSAMINURONIC ACID TRANSFERASE"/>
    <property type="match status" value="1"/>
</dbReference>
<evidence type="ECO:0000313" key="3">
    <source>
        <dbReference type="EMBL" id="SDI61471.1"/>
    </source>
</evidence>
<dbReference type="AlphaFoldDB" id="A0A1G8M0K1"/>
<dbReference type="Proteomes" id="UP000199340">
    <property type="component" value="Unassembled WGS sequence"/>
</dbReference>
<dbReference type="STRING" id="490829.SAMN05421850_1042"/>
<keyword evidence="1" id="KW-0328">Glycosyltransferase</keyword>
<dbReference type="OrthoDB" id="9771846at2"/>
<dbReference type="PANTHER" id="PTHR34136">
    <property type="match status" value="1"/>
</dbReference>
<dbReference type="Pfam" id="PF03808">
    <property type="entry name" value="Glyco_tran_WecG"/>
    <property type="match status" value="1"/>
</dbReference>
<evidence type="ECO:0000256" key="2">
    <source>
        <dbReference type="ARBA" id="ARBA00022679"/>
    </source>
</evidence>
<dbReference type="NCBIfam" id="TIGR00696">
    <property type="entry name" value="wecG_tagA_cpsF"/>
    <property type="match status" value="1"/>
</dbReference>
<protein>
    <submittedName>
        <fullName evidence="3">Polymer biosynthesis protein, WecB/TagA/CpsF family</fullName>
    </submittedName>
</protein>
<evidence type="ECO:0000313" key="4">
    <source>
        <dbReference type="Proteomes" id="UP000199340"/>
    </source>
</evidence>